<dbReference type="Proteomes" id="UP000694557">
    <property type="component" value="Unassembled WGS sequence"/>
</dbReference>
<dbReference type="GO" id="GO:0050852">
    <property type="term" value="P:T cell receptor signaling pathway"/>
    <property type="evidence" value="ECO:0007669"/>
    <property type="project" value="TreeGrafter"/>
</dbReference>
<evidence type="ECO:0000259" key="4">
    <source>
        <dbReference type="PROSITE" id="PS50835"/>
    </source>
</evidence>
<dbReference type="AlphaFoldDB" id="A0A8C7IHJ4"/>
<feature type="domain" description="Ig-like" evidence="4">
    <location>
        <begin position="30"/>
        <end position="108"/>
    </location>
</feature>
<dbReference type="InterPro" id="IPR036179">
    <property type="entry name" value="Ig-like_dom_sf"/>
</dbReference>
<evidence type="ECO:0000313" key="6">
    <source>
        <dbReference type="Proteomes" id="UP000694557"/>
    </source>
</evidence>
<accession>A0A8C7IHJ4</accession>
<proteinExistence type="predicted"/>
<dbReference type="InterPro" id="IPR050504">
    <property type="entry name" value="IgSF_BTN/MOG"/>
</dbReference>
<dbReference type="Ensembl" id="ENSOKIT00005078583.1">
    <property type="protein sequence ID" value="ENSOKIP00005073758.1"/>
    <property type="gene ID" value="ENSOKIG00005031836.1"/>
</dbReference>
<comment type="subcellular location">
    <subcellularLocation>
        <location evidence="1">Membrane</location>
    </subcellularLocation>
</comment>
<dbReference type="GO" id="GO:0005102">
    <property type="term" value="F:signaling receptor binding"/>
    <property type="evidence" value="ECO:0007669"/>
    <property type="project" value="TreeGrafter"/>
</dbReference>
<dbReference type="InterPro" id="IPR003599">
    <property type="entry name" value="Ig_sub"/>
</dbReference>
<dbReference type="InterPro" id="IPR013783">
    <property type="entry name" value="Ig-like_fold"/>
</dbReference>
<dbReference type="InterPro" id="IPR013106">
    <property type="entry name" value="Ig_V-set"/>
</dbReference>
<keyword evidence="6" id="KW-1185">Reference proteome</keyword>
<dbReference type="PROSITE" id="PS50835">
    <property type="entry name" value="IG_LIKE"/>
    <property type="match status" value="1"/>
</dbReference>
<dbReference type="SMART" id="SM00409">
    <property type="entry name" value="IG"/>
    <property type="match status" value="1"/>
</dbReference>
<name>A0A8C7IHJ4_ONCKI</name>
<dbReference type="SUPFAM" id="SSF48726">
    <property type="entry name" value="Immunoglobulin"/>
    <property type="match status" value="1"/>
</dbReference>
<dbReference type="PANTHER" id="PTHR24100">
    <property type="entry name" value="BUTYROPHILIN"/>
    <property type="match status" value="1"/>
</dbReference>
<dbReference type="SMART" id="SM00406">
    <property type="entry name" value="IGv"/>
    <property type="match status" value="1"/>
</dbReference>
<dbReference type="Pfam" id="PF07686">
    <property type="entry name" value="V-set"/>
    <property type="match status" value="1"/>
</dbReference>
<organism evidence="5 6">
    <name type="scientific">Oncorhynchus kisutch</name>
    <name type="common">Coho salmon</name>
    <name type="synonym">Salmo kisutch</name>
    <dbReference type="NCBI Taxonomy" id="8019"/>
    <lineage>
        <taxon>Eukaryota</taxon>
        <taxon>Metazoa</taxon>
        <taxon>Chordata</taxon>
        <taxon>Craniata</taxon>
        <taxon>Vertebrata</taxon>
        <taxon>Euteleostomi</taxon>
        <taxon>Actinopterygii</taxon>
        <taxon>Neopterygii</taxon>
        <taxon>Teleostei</taxon>
        <taxon>Protacanthopterygii</taxon>
        <taxon>Salmoniformes</taxon>
        <taxon>Salmonidae</taxon>
        <taxon>Salmoninae</taxon>
        <taxon>Oncorhynchus</taxon>
    </lineage>
</organism>
<dbReference type="GO" id="GO:0001817">
    <property type="term" value="P:regulation of cytokine production"/>
    <property type="evidence" value="ECO:0007669"/>
    <property type="project" value="TreeGrafter"/>
</dbReference>
<protein>
    <recommendedName>
        <fullName evidence="4">Ig-like domain-containing protein</fullName>
    </recommendedName>
</protein>
<keyword evidence="3" id="KW-0393">Immunoglobulin domain</keyword>
<evidence type="ECO:0000313" key="5">
    <source>
        <dbReference type="Ensembl" id="ENSOKIP00005073758.1"/>
    </source>
</evidence>
<dbReference type="Gene3D" id="2.60.40.10">
    <property type="entry name" value="Immunoglobulins"/>
    <property type="match status" value="1"/>
</dbReference>
<evidence type="ECO:0000256" key="2">
    <source>
        <dbReference type="ARBA" id="ARBA00023136"/>
    </source>
</evidence>
<reference evidence="5" key="2">
    <citation type="submission" date="2025-09" db="UniProtKB">
        <authorList>
            <consortium name="Ensembl"/>
        </authorList>
    </citation>
    <scope>IDENTIFICATION</scope>
</reference>
<dbReference type="GeneTree" id="ENSGT01030000235063"/>
<keyword evidence="2" id="KW-0472">Membrane</keyword>
<evidence type="ECO:0000256" key="1">
    <source>
        <dbReference type="ARBA" id="ARBA00004370"/>
    </source>
</evidence>
<dbReference type="GO" id="GO:0009897">
    <property type="term" value="C:external side of plasma membrane"/>
    <property type="evidence" value="ECO:0007669"/>
    <property type="project" value="TreeGrafter"/>
</dbReference>
<sequence>MGLYECVCGEYNQHVNLQVLVPTEISAHVGGNVTLACHGSTNKMTKDSEIYVQWIKDGQNVSTISAGNITYGSGYKDRVSVSMDGYRKGDIFLNLTDLRLSDQGTYWCFFGPDHQRGNPGAVILTITPKEKHNDNTGMPTSVKVVVLLALLPMVLIDLPLPQALLSMVLIDLPLPQALLPMVLNDLPLPLALLPRLLPDLPLPQALLPMVLNDLPLPQALLPRLLMDLPLPQALLPRLLMDLPLPQALLPRLLMNLPIISIS</sequence>
<dbReference type="InterPro" id="IPR007110">
    <property type="entry name" value="Ig-like_dom"/>
</dbReference>
<reference evidence="5" key="1">
    <citation type="submission" date="2025-08" db="UniProtKB">
        <authorList>
            <consortium name="Ensembl"/>
        </authorList>
    </citation>
    <scope>IDENTIFICATION</scope>
</reference>
<evidence type="ECO:0000256" key="3">
    <source>
        <dbReference type="ARBA" id="ARBA00023319"/>
    </source>
</evidence>